<dbReference type="InterPro" id="IPR038255">
    <property type="entry name" value="PBS_linker_sf"/>
</dbReference>
<name>A0A7C9TRX6_9MICO</name>
<comment type="caution">
    <text evidence="1">The sequence shown here is derived from an EMBL/GenBank/DDBJ whole genome shotgun (WGS) entry which is preliminary data.</text>
</comment>
<dbReference type="Gene3D" id="1.10.3130.20">
    <property type="entry name" value="Phycobilisome linker domain"/>
    <property type="match status" value="1"/>
</dbReference>
<keyword evidence="2" id="KW-1185">Reference proteome</keyword>
<organism evidence="1 2">
    <name type="scientific">Galbitalea soli</name>
    <dbReference type="NCBI Taxonomy" id="1268042"/>
    <lineage>
        <taxon>Bacteria</taxon>
        <taxon>Bacillati</taxon>
        <taxon>Actinomycetota</taxon>
        <taxon>Actinomycetes</taxon>
        <taxon>Micrococcales</taxon>
        <taxon>Microbacteriaceae</taxon>
        <taxon>Galbitalea</taxon>
    </lineage>
</organism>
<proteinExistence type="predicted"/>
<evidence type="ECO:0000313" key="1">
    <source>
        <dbReference type="EMBL" id="NEM91343.1"/>
    </source>
</evidence>
<dbReference type="AlphaFoldDB" id="A0A7C9TRX6"/>
<protein>
    <recommendedName>
        <fullName evidence="3">DUF4214 domain-containing protein</fullName>
    </recommendedName>
</protein>
<dbReference type="EMBL" id="JAAGWZ010000002">
    <property type="protein sequence ID" value="NEM91343.1"/>
    <property type="molecule type" value="Genomic_DNA"/>
</dbReference>
<dbReference type="Proteomes" id="UP000479756">
    <property type="component" value="Unassembled WGS sequence"/>
</dbReference>
<evidence type="ECO:0000313" key="2">
    <source>
        <dbReference type="Proteomes" id="UP000479756"/>
    </source>
</evidence>
<reference evidence="1 2" key="1">
    <citation type="journal article" date="2014" name="Int. J. Syst. Evol. Microbiol.">
        <title>Description of Galbitalea soli gen. nov., sp. nov., and Frondihabitans sucicola sp. nov.</title>
        <authorList>
            <person name="Kim S.J."/>
            <person name="Lim J.M."/>
            <person name="Ahn J.H."/>
            <person name="Weon H.Y."/>
            <person name="Hamada M."/>
            <person name="Suzuki K."/>
            <person name="Ahn T.Y."/>
            <person name="Kwon S.W."/>
        </authorList>
    </citation>
    <scope>NUCLEOTIDE SEQUENCE [LARGE SCALE GENOMIC DNA]</scope>
    <source>
        <strain evidence="1 2">NBRC 108727</strain>
    </source>
</reference>
<evidence type="ECO:0008006" key="3">
    <source>
        <dbReference type="Google" id="ProtNLM"/>
    </source>
</evidence>
<dbReference type="RefSeq" id="WP_163473011.1">
    <property type="nucleotide sequence ID" value="NZ_JAAGWZ010000002.1"/>
</dbReference>
<gene>
    <name evidence="1" type="ORF">G3T37_08220</name>
</gene>
<sequence length="496" mass="53618">MLHTAVHTLERGVSALLRRARPLAATAAIAALLSGVALVSPLASESASAAPSPSEFQRGNLISDAVMFYSTSMTPAQIQSFLNLKGASCTTMCLKDFHMDTVNFDVPTTGGYIQHVCAPYQGAKNESAATIIWKVAQYCHVNPQAIIVTLQKEQGLVTRTASTSLTYRKAMGYGCSDTAACASQYYGFFRQVFWGARAFARPVSNYLPGRTVNVLINPNRACGYKSITIANKATSNLYTYTPYTPDNAALANLYGSGDSCSSYGNRNFWRYFNDWFGSSVIPQATLSFVQADYMALLGRGASQNDQYRQGKFLLAHPSRVDFTHSLIVSTEYRNRLVSTSYQSVLGRAPTATELSSMVSAVIAGRVKQNAVVPTLLKTAEYYRSIGQDNTPGFLTALFQFTIGRAPHPAEIATFEAKLAKVGRGGVVDDLWNNRATQARVAAAGYALLFDGAQPSPTQLTAFSANMAKYGYSQALCILAGGNGYFAWASTKYPTTD</sequence>
<accession>A0A7C9TRX6</accession>